<keyword evidence="1" id="KW-0472">Membrane</keyword>
<proteinExistence type="predicted"/>
<keyword evidence="1" id="KW-0812">Transmembrane</keyword>
<reference evidence="2 3" key="1">
    <citation type="submission" date="2016-10" db="EMBL/GenBank/DDBJ databases">
        <authorList>
            <person name="de Groot N.N."/>
        </authorList>
    </citation>
    <scope>NUCLEOTIDE SEQUENCE [LARGE SCALE GENOMIC DNA]</scope>
    <source>
        <strain evidence="3">E92,LMG 26720,CCM 7988</strain>
    </source>
</reference>
<accession>A0A1I5UDX5</accession>
<dbReference type="AlphaFoldDB" id="A0A1I5UDX5"/>
<keyword evidence="3" id="KW-1185">Reference proteome</keyword>
<organism evidence="2 3">
    <name type="scientific">Pseudarcicella hirudinis</name>
    <dbReference type="NCBI Taxonomy" id="1079859"/>
    <lineage>
        <taxon>Bacteria</taxon>
        <taxon>Pseudomonadati</taxon>
        <taxon>Bacteroidota</taxon>
        <taxon>Cytophagia</taxon>
        <taxon>Cytophagales</taxon>
        <taxon>Flectobacillaceae</taxon>
        <taxon>Pseudarcicella</taxon>
    </lineage>
</organism>
<evidence type="ECO:0000256" key="1">
    <source>
        <dbReference type="SAM" id="Phobius"/>
    </source>
</evidence>
<evidence type="ECO:0000313" key="3">
    <source>
        <dbReference type="Proteomes" id="UP000199306"/>
    </source>
</evidence>
<dbReference type="EMBL" id="FOXH01000007">
    <property type="protein sequence ID" value="SFP93451.1"/>
    <property type="molecule type" value="Genomic_DNA"/>
</dbReference>
<keyword evidence="1" id="KW-1133">Transmembrane helix</keyword>
<feature type="transmembrane region" description="Helical" evidence="1">
    <location>
        <begin position="16"/>
        <end position="39"/>
    </location>
</feature>
<gene>
    <name evidence="2" type="ORF">SAMN04515674_107130</name>
</gene>
<sequence length="140" mass="16636">MYQNVLYPNHSLLQKIYLMISPDTGCLINFSFSYLRLIIFCCLRKYRKTIPFFTNSLSTYSFSTLLRAYSQVHKKTLRIFKTESFQKILLQSDYRRFPNKRSIYRNKLIKSRYNLKAPKMAYFLPSSVPLIPSACISLIF</sequence>
<dbReference type="Proteomes" id="UP000199306">
    <property type="component" value="Unassembled WGS sequence"/>
</dbReference>
<name>A0A1I5UDX5_9BACT</name>
<evidence type="ECO:0000313" key="2">
    <source>
        <dbReference type="EMBL" id="SFP93451.1"/>
    </source>
</evidence>
<protein>
    <submittedName>
        <fullName evidence="2">Uncharacterized protein</fullName>
    </submittedName>
</protein>